<evidence type="ECO:0000259" key="2">
    <source>
        <dbReference type="PROSITE" id="PS51462"/>
    </source>
</evidence>
<reference evidence="3 4" key="1">
    <citation type="submission" date="2013-08" db="EMBL/GenBank/DDBJ databases">
        <title>The genome sequence of Knoellia sinensis.</title>
        <authorList>
            <person name="Zhu W."/>
            <person name="Wang G."/>
        </authorList>
    </citation>
    <scope>NUCLEOTIDE SEQUENCE [LARGE SCALE GENOMIC DNA]</scope>
    <source>
        <strain evidence="3 4">KCTC 19936</strain>
    </source>
</reference>
<dbReference type="PANTHER" id="PTHR43736">
    <property type="entry name" value="ADP-RIBOSE PYROPHOSPHATASE"/>
    <property type="match status" value="1"/>
</dbReference>
<dbReference type="EMBL" id="AVPJ01000001">
    <property type="protein sequence ID" value="KGN34950.1"/>
    <property type="molecule type" value="Genomic_DNA"/>
</dbReference>
<sequence length="179" mass="19806">MHADASSMLGRWHAPTGEQDRLRTAYLAHLERHADGVAKAGPPEHLTASCLVLSSDHRHVLLTHHRRAQEWFQFGGHLEQEDESLHGAATREAREESGIPSITPEPVIVQLHQHELGHGFGRCRAHLDVRFAALVDRTVAPSVSAESLDVAWWPVDDLPAGTRDELTELVRATRIALGI</sequence>
<dbReference type="Pfam" id="PF00293">
    <property type="entry name" value="NUDIX"/>
    <property type="match status" value="1"/>
</dbReference>
<gene>
    <name evidence="3" type="ORF">N802_02675</name>
</gene>
<dbReference type="Gene3D" id="3.90.79.10">
    <property type="entry name" value="Nucleoside Triphosphate Pyrophosphohydrolase"/>
    <property type="match status" value="1"/>
</dbReference>
<comment type="caution">
    <text evidence="3">The sequence shown here is derived from an EMBL/GenBank/DDBJ whole genome shotgun (WGS) entry which is preliminary data.</text>
</comment>
<organism evidence="3 4">
    <name type="scientific">Knoellia sinensis KCTC 19936</name>
    <dbReference type="NCBI Taxonomy" id="1385520"/>
    <lineage>
        <taxon>Bacteria</taxon>
        <taxon>Bacillati</taxon>
        <taxon>Actinomycetota</taxon>
        <taxon>Actinomycetes</taxon>
        <taxon>Micrococcales</taxon>
        <taxon>Intrasporangiaceae</taxon>
        <taxon>Knoellia</taxon>
    </lineage>
</organism>
<feature type="domain" description="Nudix hydrolase" evidence="2">
    <location>
        <begin position="43"/>
        <end position="179"/>
    </location>
</feature>
<dbReference type="eggNOG" id="COG0494">
    <property type="taxonomic scope" value="Bacteria"/>
</dbReference>
<proteinExistence type="inferred from homology"/>
<keyword evidence="3" id="KW-0378">Hydrolase</keyword>
<dbReference type="GO" id="GO:0016787">
    <property type="term" value="F:hydrolase activity"/>
    <property type="evidence" value="ECO:0007669"/>
    <property type="project" value="UniProtKB-KW"/>
</dbReference>
<keyword evidence="4" id="KW-1185">Reference proteome</keyword>
<evidence type="ECO:0000256" key="1">
    <source>
        <dbReference type="ARBA" id="ARBA00005582"/>
    </source>
</evidence>
<dbReference type="AlphaFoldDB" id="A0A0A0JC34"/>
<dbReference type="SUPFAM" id="SSF55811">
    <property type="entry name" value="Nudix"/>
    <property type="match status" value="1"/>
</dbReference>
<comment type="similarity">
    <text evidence="1">Belongs to the Nudix hydrolase family.</text>
</comment>
<dbReference type="InterPro" id="IPR015797">
    <property type="entry name" value="NUDIX_hydrolase-like_dom_sf"/>
</dbReference>
<dbReference type="PROSITE" id="PS51462">
    <property type="entry name" value="NUDIX"/>
    <property type="match status" value="1"/>
</dbReference>
<dbReference type="CDD" id="cd03674">
    <property type="entry name" value="NUDIX_Hydrolase"/>
    <property type="match status" value="1"/>
</dbReference>
<dbReference type="STRING" id="1385520.N802_02675"/>
<dbReference type="InterPro" id="IPR000086">
    <property type="entry name" value="NUDIX_hydrolase_dom"/>
</dbReference>
<protein>
    <submittedName>
        <fullName evidence="3">NUDIX hydrolase</fullName>
    </submittedName>
</protein>
<name>A0A0A0JC34_9MICO</name>
<accession>A0A0A0JC34</accession>
<evidence type="ECO:0000313" key="4">
    <source>
        <dbReference type="Proteomes" id="UP000030002"/>
    </source>
</evidence>
<dbReference type="PANTHER" id="PTHR43736:SF1">
    <property type="entry name" value="DIHYDRONEOPTERIN TRIPHOSPHATE DIPHOSPHATASE"/>
    <property type="match status" value="1"/>
</dbReference>
<dbReference type="Proteomes" id="UP000030002">
    <property type="component" value="Unassembled WGS sequence"/>
</dbReference>
<evidence type="ECO:0000313" key="3">
    <source>
        <dbReference type="EMBL" id="KGN34950.1"/>
    </source>
</evidence>